<keyword evidence="4" id="KW-0472">Membrane</keyword>
<dbReference type="EMBL" id="JACICC010000004">
    <property type="protein sequence ID" value="MBB3809889.1"/>
    <property type="molecule type" value="Genomic_DNA"/>
</dbReference>
<evidence type="ECO:0000313" key="7">
    <source>
        <dbReference type="EMBL" id="MBB3809889.1"/>
    </source>
</evidence>
<dbReference type="PANTHER" id="PTHR38776">
    <property type="entry name" value="MLTA-INTERACTING PROTEIN-RELATED"/>
    <property type="match status" value="1"/>
</dbReference>
<feature type="signal peptide" evidence="6">
    <location>
        <begin position="1"/>
        <end position="30"/>
    </location>
</feature>
<dbReference type="RefSeq" id="WP_183752438.1">
    <property type="nucleotide sequence ID" value="NZ_JACICC010000004.1"/>
</dbReference>
<dbReference type="GO" id="GO:0009279">
    <property type="term" value="C:cell outer membrane"/>
    <property type="evidence" value="ECO:0007669"/>
    <property type="project" value="UniProtKB-SubCell"/>
</dbReference>
<comment type="subcellular location">
    <subcellularLocation>
        <location evidence="1">Cell outer membrane</location>
    </subcellularLocation>
</comment>
<dbReference type="SUPFAM" id="SSF56935">
    <property type="entry name" value="Porins"/>
    <property type="match status" value="1"/>
</dbReference>
<protein>
    <submittedName>
        <fullName evidence="7">Outer membrane scaffolding protein for murein synthesis (MipA/OmpV family)</fullName>
    </submittedName>
</protein>
<evidence type="ECO:0000256" key="6">
    <source>
        <dbReference type="SAM" id="SignalP"/>
    </source>
</evidence>
<keyword evidence="3 6" id="KW-0732">Signal</keyword>
<dbReference type="InterPro" id="IPR010583">
    <property type="entry name" value="MipA"/>
</dbReference>
<comment type="caution">
    <text evidence="7">The sequence shown here is derived from an EMBL/GenBank/DDBJ whole genome shotgun (WGS) entry which is preliminary data.</text>
</comment>
<gene>
    <name evidence="7" type="ORF">FHS81_001977</name>
</gene>
<evidence type="ECO:0000256" key="1">
    <source>
        <dbReference type="ARBA" id="ARBA00004442"/>
    </source>
</evidence>
<evidence type="ECO:0000256" key="4">
    <source>
        <dbReference type="ARBA" id="ARBA00023136"/>
    </source>
</evidence>
<dbReference type="Proteomes" id="UP000537592">
    <property type="component" value="Unassembled WGS sequence"/>
</dbReference>
<organism evidence="7 8">
    <name type="scientific">Pseudochelatococcus contaminans</name>
    <dbReference type="NCBI Taxonomy" id="1538103"/>
    <lineage>
        <taxon>Bacteria</taxon>
        <taxon>Pseudomonadati</taxon>
        <taxon>Pseudomonadota</taxon>
        <taxon>Alphaproteobacteria</taxon>
        <taxon>Hyphomicrobiales</taxon>
        <taxon>Chelatococcaceae</taxon>
        <taxon>Pseudochelatococcus</taxon>
    </lineage>
</organism>
<comment type="similarity">
    <text evidence="2">Belongs to the MipA/OmpV family.</text>
</comment>
<dbReference type="PANTHER" id="PTHR38776:SF1">
    <property type="entry name" value="MLTA-INTERACTING PROTEIN-RELATED"/>
    <property type="match status" value="1"/>
</dbReference>
<evidence type="ECO:0000256" key="5">
    <source>
        <dbReference type="ARBA" id="ARBA00023237"/>
    </source>
</evidence>
<dbReference type="Pfam" id="PF06629">
    <property type="entry name" value="MipA"/>
    <property type="match status" value="1"/>
</dbReference>
<proteinExistence type="inferred from homology"/>
<keyword evidence="5" id="KW-0998">Cell outer membrane</keyword>
<keyword evidence="8" id="KW-1185">Reference proteome</keyword>
<reference evidence="7 8" key="1">
    <citation type="submission" date="2020-08" db="EMBL/GenBank/DDBJ databases">
        <title>Genomic Encyclopedia of Type Strains, Phase IV (KMG-IV): sequencing the most valuable type-strain genomes for metagenomic binning, comparative biology and taxonomic classification.</title>
        <authorList>
            <person name="Goeker M."/>
        </authorList>
    </citation>
    <scope>NUCLEOTIDE SEQUENCE [LARGE SCALE GENOMIC DNA]</scope>
    <source>
        <strain evidence="7 8">DSM 28760</strain>
    </source>
</reference>
<name>A0A7W5Z547_9HYPH</name>
<evidence type="ECO:0000313" key="8">
    <source>
        <dbReference type="Proteomes" id="UP000537592"/>
    </source>
</evidence>
<sequence length="299" mass="32034">MLRHPSRPALKIIAASGFLAAAIAATPAAAQNAGYDPYAGEAGGSSFPSFVAAPVDSARWIVTVSANADVGPSFRGSDKYSITPYPLIGIRRGGQARRAAVPGDGLTIDLLDNQYVSFGPIARYRSGRYKADDRKLFGLRKLPWSVEAGVFAEVWATHNLRARAEVRHGFRGEDGWVVDLGGDFVQPFGQFTFTVGPRVSWASGKMMRSNYGVNAYEASLNNLVFPQHGLYEYKPGSGIQSAGAATSLAYQINDQWSATAKATYSRLVGDAGKSPIVRRLGDRNQFSLGLSAAYAFGIN</sequence>
<feature type="chain" id="PRO_5030870648" evidence="6">
    <location>
        <begin position="31"/>
        <end position="299"/>
    </location>
</feature>
<accession>A0A7W5Z547</accession>
<evidence type="ECO:0000256" key="2">
    <source>
        <dbReference type="ARBA" id="ARBA00005722"/>
    </source>
</evidence>
<evidence type="ECO:0000256" key="3">
    <source>
        <dbReference type="ARBA" id="ARBA00022729"/>
    </source>
</evidence>
<dbReference type="AlphaFoldDB" id="A0A7W5Z547"/>